<evidence type="ECO:0000256" key="1">
    <source>
        <dbReference type="SAM" id="SignalP"/>
    </source>
</evidence>
<dbReference type="PANTHER" id="PTHR31497">
    <property type="entry name" value="AUTOCRINE PROLIFERATION REPRESSOR PROTEIN A"/>
    <property type="match status" value="1"/>
</dbReference>
<dbReference type="Gene3D" id="3.40.50.1820">
    <property type="entry name" value="alpha/beta hydrolase"/>
    <property type="match status" value="1"/>
</dbReference>
<evidence type="ECO:0000313" key="2">
    <source>
        <dbReference type="EMBL" id="KAK6175199.1"/>
    </source>
</evidence>
<organism evidence="2 3">
    <name type="scientific">Patella caerulea</name>
    <name type="common">Rayed Mediterranean limpet</name>
    <dbReference type="NCBI Taxonomy" id="87958"/>
    <lineage>
        <taxon>Eukaryota</taxon>
        <taxon>Metazoa</taxon>
        <taxon>Spiralia</taxon>
        <taxon>Lophotrochozoa</taxon>
        <taxon>Mollusca</taxon>
        <taxon>Gastropoda</taxon>
        <taxon>Patellogastropoda</taxon>
        <taxon>Patelloidea</taxon>
        <taxon>Patellidae</taxon>
        <taxon>Patella</taxon>
    </lineage>
</organism>
<dbReference type="Pfam" id="PF10142">
    <property type="entry name" value="PhoPQ_related"/>
    <property type="match status" value="1"/>
</dbReference>
<dbReference type="PANTHER" id="PTHR31497:SF0">
    <property type="entry name" value="AUTOCRINE PROLIFERATION REPRESSOR PROTEIN A"/>
    <property type="match status" value="1"/>
</dbReference>
<dbReference type="EMBL" id="JAZGQO010000010">
    <property type="protein sequence ID" value="KAK6175197.1"/>
    <property type="molecule type" value="Genomic_DNA"/>
</dbReference>
<protein>
    <submittedName>
        <fullName evidence="2">Uncharacterized protein</fullName>
    </submittedName>
</protein>
<dbReference type="Proteomes" id="UP001347796">
    <property type="component" value="Unassembled WGS sequence"/>
</dbReference>
<dbReference type="PIRSF" id="PIRSF014728">
    <property type="entry name" value="PqaA"/>
    <property type="match status" value="1"/>
</dbReference>
<keyword evidence="1" id="KW-0732">Signal</keyword>
<dbReference type="AlphaFoldDB" id="A0AAN8PFW5"/>
<feature type="signal peptide" evidence="1">
    <location>
        <begin position="1"/>
        <end position="21"/>
    </location>
</feature>
<name>A0AAN8PFW5_PATCE</name>
<gene>
    <name evidence="2" type="ORF">SNE40_013710</name>
</gene>
<reference evidence="2 3" key="1">
    <citation type="submission" date="2024-01" db="EMBL/GenBank/DDBJ databases">
        <title>The genome of the rayed Mediterranean limpet Patella caerulea (Linnaeus, 1758).</title>
        <authorList>
            <person name="Anh-Thu Weber A."/>
            <person name="Halstead-Nussloch G."/>
        </authorList>
    </citation>
    <scope>NUCLEOTIDE SEQUENCE [LARGE SCALE GENOMIC DNA]</scope>
    <source>
        <strain evidence="2">AATW-2023a</strain>
        <tissue evidence="2">Whole specimen</tissue>
    </source>
</reference>
<accession>A0AAN8PFW5</accession>
<feature type="chain" id="PRO_5044710934" evidence="1">
    <location>
        <begin position="22"/>
        <end position="396"/>
    </location>
</feature>
<dbReference type="SUPFAM" id="SSF53474">
    <property type="entry name" value="alpha/beta-Hydrolases"/>
    <property type="match status" value="1"/>
</dbReference>
<proteinExistence type="predicted"/>
<keyword evidence="3" id="KW-1185">Reference proteome</keyword>
<dbReference type="EMBL" id="JAZGQO010000010">
    <property type="protein sequence ID" value="KAK6175199.1"/>
    <property type="molecule type" value="Genomic_DNA"/>
</dbReference>
<dbReference type="InterPro" id="IPR029058">
    <property type="entry name" value="AB_hydrolase_fold"/>
</dbReference>
<evidence type="ECO:0000313" key="3">
    <source>
        <dbReference type="Proteomes" id="UP001347796"/>
    </source>
</evidence>
<dbReference type="InterPro" id="IPR009199">
    <property type="entry name" value="PhoPQ-act_pathogen-rel_PqaA"/>
</dbReference>
<sequence length="396" mass="45462">MNTLVGLGLLILGSSILLVNSTPLDDYVNKPDPNYNWTKLEWTFKTAGATLYLLNYTSQQWLTEKESNRPIWFHYMVVAVPDKLIHPEHGLMYMSYGSNGPSFTPDVADEFSTFIALMAVSTGTVCANLHQIPNQPIIFKNDPSQTSRSEDSIIAWTWRTFVLEQPNRPEWLLRLPMTKAAVRGMDTIAAFTKTIYPQSNINKFLVCGESKRGWTTWTTAAVDKRVIAIAPMVMDLLNLRKNLHHHYRSLGGWTFAFSDYYSLNFTAQLDNPQTQAMADIIDPYSYRDRLTMPKYIITTGGDEFFIPDDSYYYWGTLPGESYLRVLPNAEHSLTTHRIQLFFGVRAFYLSAIMQKPMPKFTWERQFTDTGGKIILKTDQKPKTIETYYARTLDGLR</sequence>
<dbReference type="EMBL" id="JAZGQO010000010">
    <property type="protein sequence ID" value="KAK6175198.1"/>
    <property type="molecule type" value="Genomic_DNA"/>
</dbReference>
<comment type="caution">
    <text evidence="2">The sequence shown here is derived from an EMBL/GenBank/DDBJ whole genome shotgun (WGS) entry which is preliminary data.</text>
</comment>